<evidence type="ECO:0000313" key="2">
    <source>
        <dbReference type="Proteomes" id="UP000046067"/>
    </source>
</evidence>
<sequence length="112" mass="12018">MSNGSSGAVNGNLSMITQLKVSPRTSIPSQKAPVATNRALPSSINSANVFCLLVSPCINTGKVKRSRKRSPRSRIMLCEVHKKKQRPWLCSITGASMRTSFSARPGLFGSGK</sequence>
<organism evidence="1 2">
    <name type="scientific">Vibrio cholerae</name>
    <dbReference type="NCBI Taxonomy" id="666"/>
    <lineage>
        <taxon>Bacteria</taxon>
        <taxon>Pseudomonadati</taxon>
        <taxon>Pseudomonadota</taxon>
        <taxon>Gammaproteobacteria</taxon>
        <taxon>Vibrionales</taxon>
        <taxon>Vibrionaceae</taxon>
        <taxon>Vibrio</taxon>
    </lineage>
</organism>
<evidence type="ECO:0000313" key="1">
    <source>
        <dbReference type="EMBL" id="CSB61394.1"/>
    </source>
</evidence>
<protein>
    <submittedName>
        <fullName evidence="1">Uncharacterized protein</fullName>
    </submittedName>
</protein>
<proteinExistence type="predicted"/>
<dbReference type="Proteomes" id="UP000046067">
    <property type="component" value="Unassembled WGS sequence"/>
</dbReference>
<gene>
    <name evidence="1" type="ORF">ERS013201_00445</name>
</gene>
<reference evidence="1 2" key="1">
    <citation type="submission" date="2015-07" db="EMBL/GenBank/DDBJ databases">
        <authorList>
            <consortium name="Pathogen Informatics"/>
        </authorList>
    </citation>
    <scope>NUCLEOTIDE SEQUENCE [LARGE SCALE GENOMIC DNA]</scope>
    <source>
        <strain evidence="1 2">A325</strain>
    </source>
</reference>
<name>A0A655V3E9_VIBCL</name>
<accession>A0A655V3E9</accession>
<dbReference type="EMBL" id="CWQJ01000002">
    <property type="protein sequence ID" value="CSB61394.1"/>
    <property type="molecule type" value="Genomic_DNA"/>
</dbReference>
<dbReference type="AlphaFoldDB" id="A0A655V3E9"/>